<protein>
    <submittedName>
        <fullName evidence="1">Uncharacterized protein</fullName>
    </submittedName>
</protein>
<sequence length="82" mass="9143">MPQAREARLGRYVQDIEAGAHRQVERGARHGRPAQFVLVPPPDPIARIKGGPWERDRGHRANHAKRNRQNGVRVTLGVPADA</sequence>
<gene>
    <name evidence="1" type="ORF">SSP24_73830</name>
</gene>
<comment type="caution">
    <text evidence="1">The sequence shown here is derived from an EMBL/GenBank/DDBJ whole genome shotgun (WGS) entry which is preliminary data.</text>
</comment>
<dbReference type="EMBL" id="BJND01000079">
    <property type="protein sequence ID" value="GEC09728.1"/>
    <property type="molecule type" value="Genomic_DNA"/>
</dbReference>
<organism evidence="1 2">
    <name type="scientific">Streptomyces spinoverrucosus</name>
    <dbReference type="NCBI Taxonomy" id="284043"/>
    <lineage>
        <taxon>Bacteria</taxon>
        <taxon>Bacillati</taxon>
        <taxon>Actinomycetota</taxon>
        <taxon>Actinomycetes</taxon>
        <taxon>Kitasatosporales</taxon>
        <taxon>Streptomycetaceae</taxon>
        <taxon>Streptomyces</taxon>
    </lineage>
</organism>
<keyword evidence="2" id="KW-1185">Reference proteome</keyword>
<name>A0A4Y3VU20_9ACTN</name>
<dbReference type="Proteomes" id="UP000317881">
    <property type="component" value="Unassembled WGS sequence"/>
</dbReference>
<reference evidence="1 2" key="1">
    <citation type="submission" date="2019-06" db="EMBL/GenBank/DDBJ databases">
        <title>Whole genome shotgun sequence of Streptomyces spinoverrucosus NBRC 14228.</title>
        <authorList>
            <person name="Hosoyama A."/>
            <person name="Uohara A."/>
            <person name="Ohji S."/>
            <person name="Ichikawa N."/>
        </authorList>
    </citation>
    <scope>NUCLEOTIDE SEQUENCE [LARGE SCALE GENOMIC DNA]</scope>
    <source>
        <strain evidence="1 2">NBRC 14228</strain>
    </source>
</reference>
<accession>A0A4Y3VU20</accession>
<dbReference type="AlphaFoldDB" id="A0A4Y3VU20"/>
<proteinExistence type="predicted"/>
<evidence type="ECO:0000313" key="2">
    <source>
        <dbReference type="Proteomes" id="UP000317881"/>
    </source>
</evidence>
<evidence type="ECO:0000313" key="1">
    <source>
        <dbReference type="EMBL" id="GEC09728.1"/>
    </source>
</evidence>